<protein>
    <recommendedName>
        <fullName evidence="2">beta-galactosidase</fullName>
        <ecNumber evidence="2">3.2.1.23</ecNumber>
    </recommendedName>
</protein>
<dbReference type="EMBL" id="JADXDR010000245">
    <property type="protein sequence ID" value="KAI7835593.1"/>
    <property type="molecule type" value="Genomic_DNA"/>
</dbReference>
<feature type="region of interest" description="Disordered" evidence="5">
    <location>
        <begin position="36"/>
        <end position="67"/>
    </location>
</feature>
<evidence type="ECO:0000313" key="8">
    <source>
        <dbReference type="Proteomes" id="UP001205105"/>
    </source>
</evidence>
<proteinExistence type="predicted"/>
<dbReference type="Pfam" id="PF02836">
    <property type="entry name" value="Glyco_hydro_2_C"/>
    <property type="match status" value="1"/>
</dbReference>
<evidence type="ECO:0000259" key="6">
    <source>
        <dbReference type="Pfam" id="PF02836"/>
    </source>
</evidence>
<dbReference type="SUPFAM" id="SSF51445">
    <property type="entry name" value="(Trans)glycosidases"/>
    <property type="match status" value="1"/>
</dbReference>
<dbReference type="AlphaFoldDB" id="A0AAD5GZL2"/>
<dbReference type="GO" id="GO:0009341">
    <property type="term" value="C:beta-galactosidase complex"/>
    <property type="evidence" value="ECO:0007669"/>
    <property type="project" value="TreeGrafter"/>
</dbReference>
<dbReference type="InterPro" id="IPR017853">
    <property type="entry name" value="GH"/>
</dbReference>
<evidence type="ECO:0000256" key="3">
    <source>
        <dbReference type="ARBA" id="ARBA00022801"/>
    </source>
</evidence>
<gene>
    <name evidence="7" type="ORF">COHA_010514</name>
</gene>
<dbReference type="PANTHER" id="PTHR46323">
    <property type="entry name" value="BETA-GALACTOSIDASE"/>
    <property type="match status" value="1"/>
</dbReference>
<keyword evidence="8" id="KW-1185">Reference proteome</keyword>
<dbReference type="Proteomes" id="UP001205105">
    <property type="component" value="Unassembled WGS sequence"/>
</dbReference>
<dbReference type="Gene3D" id="3.20.20.80">
    <property type="entry name" value="Glycosidases"/>
    <property type="match status" value="1"/>
</dbReference>
<dbReference type="GO" id="GO:0004565">
    <property type="term" value="F:beta-galactosidase activity"/>
    <property type="evidence" value="ECO:0007669"/>
    <property type="project" value="UniProtKB-EC"/>
</dbReference>
<dbReference type="InterPro" id="IPR006103">
    <property type="entry name" value="Glyco_hydro_2_cat"/>
</dbReference>
<evidence type="ECO:0000256" key="4">
    <source>
        <dbReference type="ARBA" id="ARBA00023295"/>
    </source>
</evidence>
<dbReference type="GO" id="GO:0005990">
    <property type="term" value="P:lactose catabolic process"/>
    <property type="evidence" value="ECO:0007669"/>
    <property type="project" value="TreeGrafter"/>
</dbReference>
<dbReference type="PANTHER" id="PTHR46323:SF2">
    <property type="entry name" value="BETA-GALACTOSIDASE"/>
    <property type="match status" value="1"/>
</dbReference>
<dbReference type="InterPro" id="IPR050347">
    <property type="entry name" value="Bact_Beta-galactosidase"/>
</dbReference>
<keyword evidence="3" id="KW-0378">Hydrolase</keyword>
<feature type="domain" description="Glycoside hydrolase family 2 catalytic" evidence="6">
    <location>
        <begin position="85"/>
        <end position="124"/>
    </location>
</feature>
<evidence type="ECO:0000313" key="7">
    <source>
        <dbReference type="EMBL" id="KAI7835593.1"/>
    </source>
</evidence>
<comment type="catalytic activity">
    <reaction evidence="1">
        <text>Hydrolysis of terminal non-reducing beta-D-galactose residues in beta-D-galactosides.</text>
        <dbReference type="EC" id="3.2.1.23"/>
    </reaction>
</comment>
<accession>A0AAD5GZL2</accession>
<keyword evidence="4" id="KW-0326">Glycosidase</keyword>
<evidence type="ECO:0000256" key="5">
    <source>
        <dbReference type="SAM" id="MobiDB-lite"/>
    </source>
</evidence>
<organism evidence="7 8">
    <name type="scientific">Chlorella ohadii</name>
    <dbReference type="NCBI Taxonomy" id="2649997"/>
    <lineage>
        <taxon>Eukaryota</taxon>
        <taxon>Viridiplantae</taxon>
        <taxon>Chlorophyta</taxon>
        <taxon>core chlorophytes</taxon>
        <taxon>Trebouxiophyceae</taxon>
        <taxon>Chlorellales</taxon>
        <taxon>Chlorellaceae</taxon>
        <taxon>Chlorella clade</taxon>
        <taxon>Chlorella</taxon>
    </lineage>
</organism>
<feature type="compositionally biased region" description="Gly residues" evidence="5">
    <location>
        <begin position="38"/>
        <end position="67"/>
    </location>
</feature>
<comment type="caution">
    <text evidence="7">The sequence shown here is derived from an EMBL/GenBank/DDBJ whole genome shotgun (WGS) entry which is preliminary data.</text>
</comment>
<dbReference type="EC" id="3.2.1.23" evidence="2"/>
<reference evidence="7" key="1">
    <citation type="submission" date="2020-11" db="EMBL/GenBank/DDBJ databases">
        <title>Chlorella ohadii genome sequencing and assembly.</title>
        <authorList>
            <person name="Murik O."/>
            <person name="Treves H."/>
            <person name="Kedem I."/>
            <person name="Shotland Y."/>
            <person name="Kaplan A."/>
        </authorList>
    </citation>
    <scope>NUCLEOTIDE SEQUENCE</scope>
    <source>
        <strain evidence="7">1</strain>
    </source>
</reference>
<sequence length="135" mass="13783">MLALPGGAEALRLWSAEEPDLYLLLLSLVDSCRSCDGSGSGSGDGGGGGSTGGSAGASGGGSAVGSSGGEVLEIEACQVGFRHAQVKGRQLLHNNQSVMIKGVNRHEHDPRRGKTVSLDSMVQARAVYLRFVDAT</sequence>
<name>A0AAD5GZL2_9CHLO</name>
<evidence type="ECO:0000256" key="1">
    <source>
        <dbReference type="ARBA" id="ARBA00001412"/>
    </source>
</evidence>
<evidence type="ECO:0000256" key="2">
    <source>
        <dbReference type="ARBA" id="ARBA00012756"/>
    </source>
</evidence>